<dbReference type="EMBL" id="BK015055">
    <property type="protein sequence ID" value="DAD89203.1"/>
    <property type="molecule type" value="Genomic_DNA"/>
</dbReference>
<proteinExistence type="predicted"/>
<reference evidence="1" key="1">
    <citation type="journal article" date="2021" name="Proc. Natl. Acad. Sci. U.S.A.">
        <title>A Catalog of Tens of Thousands of Viruses from Human Metagenomes Reveals Hidden Associations with Chronic Diseases.</title>
        <authorList>
            <person name="Tisza M.J."/>
            <person name="Buck C.B."/>
        </authorList>
    </citation>
    <scope>NUCLEOTIDE SEQUENCE</scope>
    <source>
        <strain evidence="1">Ct5Px37</strain>
    </source>
</reference>
<evidence type="ECO:0000313" key="1">
    <source>
        <dbReference type="EMBL" id="DAD89203.1"/>
    </source>
</evidence>
<name>A0A8S5N4W4_9CAUD</name>
<organism evidence="1">
    <name type="scientific">Siphoviridae sp. ct5Px37</name>
    <dbReference type="NCBI Taxonomy" id="2826293"/>
    <lineage>
        <taxon>Viruses</taxon>
        <taxon>Duplodnaviria</taxon>
        <taxon>Heunggongvirae</taxon>
        <taxon>Uroviricota</taxon>
        <taxon>Caudoviricetes</taxon>
    </lineage>
</organism>
<accession>A0A8S5N4W4</accession>
<sequence length="110" mass="12233">MKIEEAIRYFERELEGTEETEAWLAAQEIDDGVLAACAAELEATRLALKALREKQASASNAEIITQLRRVAIDRHCCLGCGHEHNCGIHGCAIIRAAIGRLERRSEEETK</sequence>
<protein>
    <submittedName>
        <fullName evidence="1">Uncharacterized protein</fullName>
    </submittedName>
</protein>